<dbReference type="EC" id="1.2.1.22" evidence="6"/>
<dbReference type="PROSITE" id="PS00070">
    <property type="entry name" value="ALDEHYDE_DEHYDR_CYS"/>
    <property type="match status" value="1"/>
</dbReference>
<dbReference type="Gene3D" id="3.40.309.10">
    <property type="entry name" value="Aldehyde Dehydrogenase, Chain A, domain 2"/>
    <property type="match status" value="1"/>
</dbReference>
<dbReference type="InterPro" id="IPR016162">
    <property type="entry name" value="Ald_DH_N"/>
</dbReference>
<dbReference type="PANTHER" id="PTHR43353:SF5">
    <property type="entry name" value="SUCCINATE-SEMIALDEHYDE DEHYDROGENASE, MITOCHONDRIAL"/>
    <property type="match status" value="1"/>
</dbReference>
<keyword evidence="7" id="KW-1185">Reference proteome</keyword>
<dbReference type="Pfam" id="PF00171">
    <property type="entry name" value="Aldedh"/>
    <property type="match status" value="1"/>
</dbReference>
<accession>A0A1X6ZJQ7</accession>
<dbReference type="AlphaFoldDB" id="A0A1X6ZJQ7"/>
<dbReference type="PROSITE" id="PS00687">
    <property type="entry name" value="ALDEHYDE_DEHYDR_GLU"/>
    <property type="match status" value="1"/>
</dbReference>
<dbReference type="SUPFAM" id="SSF53720">
    <property type="entry name" value="ALDH-like"/>
    <property type="match status" value="1"/>
</dbReference>
<dbReference type="InterPro" id="IPR016163">
    <property type="entry name" value="Ald_DH_C"/>
</dbReference>
<evidence type="ECO:0000256" key="1">
    <source>
        <dbReference type="ARBA" id="ARBA00009986"/>
    </source>
</evidence>
<evidence type="ECO:0000256" key="3">
    <source>
        <dbReference type="PROSITE-ProRule" id="PRU10007"/>
    </source>
</evidence>
<name>A0A1X6ZJQ7_9RHOB</name>
<dbReference type="InterPro" id="IPR015590">
    <property type="entry name" value="Aldehyde_DH_dom"/>
</dbReference>
<dbReference type="PANTHER" id="PTHR43353">
    <property type="entry name" value="SUCCINATE-SEMIALDEHYDE DEHYDROGENASE, MITOCHONDRIAL"/>
    <property type="match status" value="1"/>
</dbReference>
<evidence type="ECO:0000259" key="5">
    <source>
        <dbReference type="Pfam" id="PF00171"/>
    </source>
</evidence>
<protein>
    <submittedName>
        <fullName evidence="6">Lactaldehyde dehydrogenase</fullName>
        <ecNumber evidence="6">1.2.1.22</ecNumber>
    </submittedName>
</protein>
<keyword evidence="2 4" id="KW-0560">Oxidoreductase</keyword>
<gene>
    <name evidence="6" type="primary">aldA_2</name>
    <name evidence="6" type="ORF">RUM8411_02545</name>
</gene>
<dbReference type="InterPro" id="IPR016160">
    <property type="entry name" value="Ald_DH_CS_CYS"/>
</dbReference>
<dbReference type="RefSeq" id="WP_234995211.1">
    <property type="nucleotide sequence ID" value="NZ_FWFP01000007.1"/>
</dbReference>
<evidence type="ECO:0000313" key="7">
    <source>
        <dbReference type="Proteomes" id="UP000193778"/>
    </source>
</evidence>
<dbReference type="InterPro" id="IPR050740">
    <property type="entry name" value="Aldehyde_DH_Superfamily"/>
</dbReference>
<evidence type="ECO:0000313" key="6">
    <source>
        <dbReference type="EMBL" id="SLN53029.1"/>
    </source>
</evidence>
<dbReference type="EMBL" id="FWFP01000007">
    <property type="protein sequence ID" value="SLN53029.1"/>
    <property type="molecule type" value="Genomic_DNA"/>
</dbReference>
<proteinExistence type="inferred from homology"/>
<feature type="domain" description="Aldehyde dehydrogenase" evidence="5">
    <location>
        <begin position="22"/>
        <end position="482"/>
    </location>
</feature>
<reference evidence="7" key="1">
    <citation type="submission" date="2017-03" db="EMBL/GenBank/DDBJ databases">
        <authorList>
            <person name="Rodrigo-Torres L."/>
            <person name="Arahal R.D."/>
            <person name="Lucena T."/>
        </authorList>
    </citation>
    <scope>NUCLEOTIDE SEQUENCE [LARGE SCALE GENOMIC DNA]</scope>
    <source>
        <strain evidence="7">CECT 8411</strain>
    </source>
</reference>
<dbReference type="FunFam" id="3.40.309.10:FF:000009">
    <property type="entry name" value="Aldehyde dehydrogenase A"/>
    <property type="match status" value="1"/>
</dbReference>
<dbReference type="GO" id="GO:0009450">
    <property type="term" value="P:gamma-aminobutyric acid catabolic process"/>
    <property type="evidence" value="ECO:0007669"/>
    <property type="project" value="TreeGrafter"/>
</dbReference>
<sequence>MLDFDIQSGKILKAHMLIDGAWVDDAAGDRVEVENPANEQVFATVPLGSEDDVARALEAAHKAQSDWEMVPAVQRGRIVRRLGELVLKRTDDLARIITMEQGKPFNQALGEVTASAEFLFNAADNARRIEGDILVSDNPDEEIFIRRHPYGVVVGLTAWNYPSALVTRKLGPALVAGNGFVLLSHEITPLSGLFIAALAQQAGLPTGLFNVITGRGPVAGQALVQHPLTSMVTMTGSNRAGREIFRAGADGMKVLRLELGGKAPFIVLEDADIDRAVEAAMVSRFTNCGQICTCNERMYLHRSIADEFLEKFVSKAAAMTIGDPMDNPDMGPKVSGPEVDKVASLVRASIEAGAEVLLEGGPLNQGPHSKGHWMAPTVLEVKDNNTAVVKNEVFGPVVPAIRVDGFDQALAMANDTAFGLSAYVFTANHRRIMQTPKALKFGEIYVNRANGEQVHAFHNGWGQSGLGGEDGKYGFDGYLRKQSLYLNWG</sequence>
<dbReference type="Gene3D" id="3.40.605.10">
    <property type="entry name" value="Aldehyde Dehydrogenase, Chain A, domain 1"/>
    <property type="match status" value="1"/>
</dbReference>
<evidence type="ECO:0000256" key="4">
    <source>
        <dbReference type="RuleBase" id="RU003345"/>
    </source>
</evidence>
<dbReference type="GO" id="GO:0004777">
    <property type="term" value="F:succinate-semialdehyde dehydrogenase (NAD+) activity"/>
    <property type="evidence" value="ECO:0007669"/>
    <property type="project" value="TreeGrafter"/>
</dbReference>
<comment type="similarity">
    <text evidence="1 4">Belongs to the aldehyde dehydrogenase family.</text>
</comment>
<dbReference type="InterPro" id="IPR029510">
    <property type="entry name" value="Ald_DH_CS_GLU"/>
</dbReference>
<evidence type="ECO:0000256" key="2">
    <source>
        <dbReference type="ARBA" id="ARBA00023002"/>
    </source>
</evidence>
<feature type="active site" evidence="3">
    <location>
        <position position="258"/>
    </location>
</feature>
<dbReference type="Proteomes" id="UP000193778">
    <property type="component" value="Unassembled WGS sequence"/>
</dbReference>
<dbReference type="GO" id="GO:0008911">
    <property type="term" value="F:lactaldehyde dehydrogenase (NAD+) activity"/>
    <property type="evidence" value="ECO:0007669"/>
    <property type="project" value="UniProtKB-EC"/>
</dbReference>
<dbReference type="FunFam" id="3.40.605.10:FF:000007">
    <property type="entry name" value="NAD/NADP-dependent betaine aldehyde dehydrogenase"/>
    <property type="match status" value="1"/>
</dbReference>
<organism evidence="6 7">
    <name type="scientific">Ruegeria meonggei</name>
    <dbReference type="NCBI Taxonomy" id="1446476"/>
    <lineage>
        <taxon>Bacteria</taxon>
        <taxon>Pseudomonadati</taxon>
        <taxon>Pseudomonadota</taxon>
        <taxon>Alphaproteobacteria</taxon>
        <taxon>Rhodobacterales</taxon>
        <taxon>Roseobacteraceae</taxon>
        <taxon>Ruegeria</taxon>
    </lineage>
</organism>
<dbReference type="InterPro" id="IPR016161">
    <property type="entry name" value="Ald_DH/histidinol_DH"/>
</dbReference>